<accession>A0ABR3ZR32</accession>
<gene>
    <name evidence="2" type="primary">YND1_1</name>
    <name evidence="2" type="ORF">Sste5346_001239</name>
</gene>
<dbReference type="EMBL" id="JAWCUI010000005">
    <property type="protein sequence ID" value="KAL1902263.1"/>
    <property type="molecule type" value="Genomic_DNA"/>
</dbReference>
<dbReference type="GO" id="GO:0004050">
    <property type="term" value="F:apyrase activity"/>
    <property type="evidence" value="ECO:0007669"/>
    <property type="project" value="UniProtKB-EC"/>
</dbReference>
<keyword evidence="3" id="KW-1185">Reference proteome</keyword>
<feature type="compositionally biased region" description="Polar residues" evidence="1">
    <location>
        <begin position="177"/>
        <end position="187"/>
    </location>
</feature>
<name>A0ABR3ZR32_9PEZI</name>
<dbReference type="Proteomes" id="UP001583186">
    <property type="component" value="Unassembled WGS sequence"/>
</dbReference>
<proteinExistence type="predicted"/>
<reference evidence="2 3" key="1">
    <citation type="journal article" date="2024" name="IMA Fungus">
        <title>IMA Genome - F19 : A genome assembly and annotation guide to empower mycologists, including annotated draft genome sequences of Ceratocystis pirilliformis, Diaporthe australafricana, Fusarium ophioides, Paecilomyces lecythidis, and Sporothrix stenoceras.</title>
        <authorList>
            <person name="Aylward J."/>
            <person name="Wilson A.M."/>
            <person name="Visagie C.M."/>
            <person name="Spraker J."/>
            <person name="Barnes I."/>
            <person name="Buitendag C."/>
            <person name="Ceriani C."/>
            <person name="Del Mar Angel L."/>
            <person name="du Plessis D."/>
            <person name="Fuchs T."/>
            <person name="Gasser K."/>
            <person name="Kramer D."/>
            <person name="Li W."/>
            <person name="Munsamy K."/>
            <person name="Piso A."/>
            <person name="Price J.L."/>
            <person name="Sonnekus B."/>
            <person name="Thomas C."/>
            <person name="van der Nest A."/>
            <person name="van Dijk A."/>
            <person name="van Heerden A."/>
            <person name="van Vuuren N."/>
            <person name="Yilmaz N."/>
            <person name="Duong T.A."/>
            <person name="van der Merwe N.A."/>
            <person name="Wingfield M.J."/>
            <person name="Wingfield B.D."/>
        </authorList>
    </citation>
    <scope>NUCLEOTIDE SEQUENCE [LARGE SCALE GENOMIC DNA]</scope>
    <source>
        <strain evidence="2 3">CMW 5346</strain>
    </source>
</reference>
<comment type="caution">
    <text evidence="2">The sequence shown here is derived from an EMBL/GenBank/DDBJ whole genome shotgun (WGS) entry which is preliminary data.</text>
</comment>
<feature type="region of interest" description="Disordered" evidence="1">
    <location>
        <begin position="1"/>
        <end position="30"/>
    </location>
</feature>
<organism evidence="2 3">
    <name type="scientific">Sporothrix stenoceras</name>
    <dbReference type="NCBI Taxonomy" id="5173"/>
    <lineage>
        <taxon>Eukaryota</taxon>
        <taxon>Fungi</taxon>
        <taxon>Dikarya</taxon>
        <taxon>Ascomycota</taxon>
        <taxon>Pezizomycotina</taxon>
        <taxon>Sordariomycetes</taxon>
        <taxon>Sordariomycetidae</taxon>
        <taxon>Ophiostomatales</taxon>
        <taxon>Ophiostomataceae</taxon>
        <taxon>Sporothrix</taxon>
    </lineage>
</organism>
<evidence type="ECO:0000256" key="1">
    <source>
        <dbReference type="SAM" id="MobiDB-lite"/>
    </source>
</evidence>
<protein>
    <submittedName>
        <fullName evidence="2">Golgi apyrase</fullName>
        <ecNumber evidence="2">3.6.1.5</ecNumber>
    </submittedName>
</protein>
<keyword evidence="2" id="KW-0378">Hydrolase</keyword>
<sequence length="290" mass="31769">MSSFDCPFTERPLTQTRSPADSPISPTPPIMRSLSFPPMDTLSDGSMPSIPTPYSMSMSDAQWLAAVRSNARKLYLRSSLHKIPCVKPRENRVVLECDSDDDDEDEDVFNYNFDNMSDATTLVGTPSEGSICSDAKEDADVVAKLSDKETADSTMRVKGLLQKLSPKIPNKDGSLPSEPSSDGTSPTEVDWTELQQLEMFLACCVQGWEMQAQYIAQQRRMQNAMRKMQKRMAATEDQAALLAWYANHLKGGDTSSPPLPADILKEAEAAVLKQATSTMASAADALEKSA</sequence>
<evidence type="ECO:0000313" key="2">
    <source>
        <dbReference type="EMBL" id="KAL1902263.1"/>
    </source>
</evidence>
<feature type="region of interest" description="Disordered" evidence="1">
    <location>
        <begin position="165"/>
        <end position="188"/>
    </location>
</feature>
<dbReference type="EC" id="3.6.1.5" evidence="2"/>
<evidence type="ECO:0000313" key="3">
    <source>
        <dbReference type="Proteomes" id="UP001583186"/>
    </source>
</evidence>